<keyword evidence="9 15" id="KW-0408">Iron</keyword>
<dbReference type="GO" id="GO:0140825">
    <property type="term" value="F:lactoperoxidase activity"/>
    <property type="evidence" value="ECO:0007669"/>
    <property type="project" value="UniProtKB-EC"/>
</dbReference>
<dbReference type="Pfam" id="PF00141">
    <property type="entry name" value="peroxidase"/>
    <property type="match status" value="2"/>
</dbReference>
<evidence type="ECO:0000256" key="12">
    <source>
        <dbReference type="ARBA" id="ARBA00023324"/>
    </source>
</evidence>
<feature type="disulfide bond" evidence="17">
    <location>
        <begin position="69"/>
        <end position="74"/>
    </location>
</feature>
<dbReference type="GO" id="GO:0042744">
    <property type="term" value="P:hydrogen peroxide catabolic process"/>
    <property type="evidence" value="ECO:0007669"/>
    <property type="project" value="UniProtKB-KW"/>
</dbReference>
<dbReference type="GO" id="GO:0005576">
    <property type="term" value="C:extracellular region"/>
    <property type="evidence" value="ECO:0007669"/>
    <property type="project" value="UniProtKB-SubCell"/>
</dbReference>
<feature type="binding site" evidence="15">
    <location>
        <position position="286"/>
    </location>
    <ligand>
        <name>Ca(2+)</name>
        <dbReference type="ChEBI" id="CHEBI:29108"/>
        <label>2</label>
    </ligand>
</feature>
<evidence type="ECO:0000256" key="5">
    <source>
        <dbReference type="ARBA" id="ARBA00022617"/>
    </source>
</evidence>
<dbReference type="GO" id="GO:0020037">
    <property type="term" value="F:heme binding"/>
    <property type="evidence" value="ECO:0007669"/>
    <property type="project" value="UniProtKB-UniRule"/>
</dbReference>
<feature type="binding site" evidence="15">
    <location>
        <position position="225"/>
    </location>
    <ligand>
        <name>Ca(2+)</name>
        <dbReference type="ChEBI" id="CHEBI:29108"/>
        <label>2</label>
    </ligand>
</feature>
<evidence type="ECO:0000256" key="3">
    <source>
        <dbReference type="ARBA" id="ARBA00012313"/>
    </source>
</evidence>
<dbReference type="GO" id="GO:0006979">
    <property type="term" value="P:response to oxidative stress"/>
    <property type="evidence" value="ECO:0007669"/>
    <property type="project" value="UniProtKB-UniRule"/>
</dbReference>
<protein>
    <recommendedName>
        <fullName evidence="3 18">Peroxidase</fullName>
        <ecNumber evidence="3 18">1.11.1.7</ecNumber>
    </recommendedName>
</protein>
<evidence type="ECO:0000256" key="17">
    <source>
        <dbReference type="PIRSR" id="PIRSR600823-5"/>
    </source>
</evidence>
<comment type="cofactor">
    <cofactor evidence="15 18">
        <name>heme b</name>
        <dbReference type="ChEBI" id="CHEBI:60344"/>
    </cofactor>
    <text evidence="15 18">Binds 1 heme b (iron(II)-protoporphyrin IX) group per subunit.</text>
</comment>
<feature type="signal peptide" evidence="18">
    <location>
        <begin position="1"/>
        <end position="25"/>
    </location>
</feature>
<dbReference type="PRINTS" id="PR00461">
    <property type="entry name" value="PLPEROXIDASE"/>
</dbReference>
<dbReference type="InterPro" id="IPR000823">
    <property type="entry name" value="Peroxidase_pln"/>
</dbReference>
<dbReference type="InterPro" id="IPR033905">
    <property type="entry name" value="Secretory_peroxidase"/>
</dbReference>
<organism evidence="20">
    <name type="scientific">Oryza australiensis</name>
    <dbReference type="NCBI Taxonomy" id="4532"/>
    <lineage>
        <taxon>Eukaryota</taxon>
        <taxon>Viridiplantae</taxon>
        <taxon>Streptophyta</taxon>
        <taxon>Embryophyta</taxon>
        <taxon>Tracheophyta</taxon>
        <taxon>Spermatophyta</taxon>
        <taxon>Magnoliopsida</taxon>
        <taxon>Liliopsida</taxon>
        <taxon>Poales</taxon>
        <taxon>Poaceae</taxon>
        <taxon>BOP clade</taxon>
        <taxon>Oryzoideae</taxon>
        <taxon>Oryzeae</taxon>
        <taxon>Oryzinae</taxon>
        <taxon>Oryza</taxon>
    </lineage>
</organism>
<dbReference type="Gene3D" id="1.10.420.10">
    <property type="entry name" value="Peroxidase, domain 2"/>
    <property type="match status" value="1"/>
</dbReference>
<proteinExistence type="inferred from homology"/>
<feature type="disulfide bond" evidence="17">
    <location>
        <begin position="36"/>
        <end position="116"/>
    </location>
</feature>
<evidence type="ECO:0000256" key="4">
    <source>
        <dbReference type="ARBA" id="ARBA00022559"/>
    </source>
</evidence>
<dbReference type="Gene3D" id="1.10.520.10">
    <property type="match status" value="1"/>
</dbReference>
<gene>
    <name evidence="20" type="ORF">OA_CBa062H21-5</name>
</gene>
<comment type="similarity">
    <text evidence="18">Belongs to the peroxidase family. Classical plant (class III) peroxidase subfamily.</text>
</comment>
<dbReference type="GO" id="GO:0046872">
    <property type="term" value="F:metal ion binding"/>
    <property type="evidence" value="ECO:0007669"/>
    <property type="project" value="UniProtKB-UniRule"/>
</dbReference>
<keyword evidence="5 18" id="KW-0349">Heme</keyword>
<dbReference type="EMBL" id="FJ266020">
    <property type="protein sequence ID" value="ACM17538.1"/>
    <property type="molecule type" value="Genomic_DNA"/>
</dbReference>
<comment type="subcellular location">
    <subcellularLocation>
        <location evidence="18">Secreted</location>
    </subcellularLocation>
</comment>
<keyword evidence="6 15" id="KW-0479">Metal-binding</keyword>
<evidence type="ECO:0000256" key="8">
    <source>
        <dbReference type="ARBA" id="ARBA00023002"/>
    </source>
</evidence>
<evidence type="ECO:0000256" key="13">
    <source>
        <dbReference type="PIRSR" id="PIRSR600823-1"/>
    </source>
</evidence>
<reference evidence="20" key="1">
    <citation type="journal article" date="2008" name="Plant Cell">
        <title>Dynamic evolution of oryza genomes is revealed by comparative genomic analysis of a genus-wide vertical data set.</title>
        <authorList>
            <person name="Ammiraju J.S."/>
            <person name="Lu F."/>
            <person name="Sanyal A."/>
            <person name="Yu Y."/>
            <person name="Song X."/>
            <person name="Jiang N."/>
            <person name="Pontaroli A.C."/>
            <person name="Rambo T."/>
            <person name="Currie J."/>
            <person name="Collura K."/>
            <person name="Talag J."/>
            <person name="Fan C."/>
            <person name="Goicoechea J.L."/>
            <person name="Zuccolo A."/>
            <person name="Chen J."/>
            <person name="Bennetzen J.L."/>
            <person name="Chen M."/>
            <person name="Jackson S."/>
            <person name="Wing R.A."/>
        </authorList>
    </citation>
    <scope>NUCLEOTIDE SEQUENCE</scope>
</reference>
<comment type="catalytic activity">
    <reaction evidence="1 18">
        <text>2 a phenolic donor + H2O2 = 2 a phenolic radical donor + 2 H2O</text>
        <dbReference type="Rhea" id="RHEA:56136"/>
        <dbReference type="ChEBI" id="CHEBI:15377"/>
        <dbReference type="ChEBI" id="CHEBI:16240"/>
        <dbReference type="ChEBI" id="CHEBI:139520"/>
        <dbReference type="ChEBI" id="CHEBI:139521"/>
        <dbReference type="EC" id="1.11.1.7"/>
    </reaction>
</comment>
<feature type="domain" description="Plant heme peroxidase family profile" evidence="19">
    <location>
        <begin position="26"/>
        <end position="363"/>
    </location>
</feature>
<feature type="active site" description="Proton acceptor" evidence="13">
    <location>
        <position position="67"/>
    </location>
</feature>
<keyword evidence="7 15" id="KW-0106">Calcium</keyword>
<feature type="binding site" evidence="15">
    <location>
        <position position="77"/>
    </location>
    <ligand>
        <name>Ca(2+)</name>
        <dbReference type="ChEBI" id="CHEBI:29108"/>
        <label>1</label>
    </ligand>
</feature>
<feature type="binding site" evidence="15">
    <location>
        <position position="71"/>
    </location>
    <ligand>
        <name>Ca(2+)</name>
        <dbReference type="ChEBI" id="CHEBI:29108"/>
        <label>1</label>
    </ligand>
</feature>
<dbReference type="FunFam" id="1.10.520.10:FF:000008">
    <property type="entry name" value="Peroxidase"/>
    <property type="match status" value="1"/>
</dbReference>
<feature type="disulfide bond" evidence="17">
    <location>
        <begin position="231"/>
        <end position="266"/>
    </location>
</feature>
<feature type="site" description="Transition state stabilizer" evidence="16">
    <location>
        <position position="63"/>
    </location>
</feature>
<comment type="function">
    <text evidence="2">Removal of H(2)O(2), oxidation of toxic reductants, biosynthesis and degradation of lignin, suberization, auxin catabolism, response to environmental stresses such as wounding, pathogen attack and oxidative stress. These functions might be dependent on each isozyme/isoform in each plant tissue.</text>
</comment>
<evidence type="ECO:0000259" key="19">
    <source>
        <dbReference type="PROSITE" id="PS50873"/>
    </source>
</evidence>
<keyword evidence="11" id="KW-0873">Pyrrolidone carboxylic acid</keyword>
<dbReference type="CDD" id="cd00693">
    <property type="entry name" value="secretory_peroxidase"/>
    <property type="match status" value="1"/>
</dbReference>
<feature type="binding site" evidence="14">
    <location>
        <position position="163"/>
    </location>
    <ligand>
        <name>substrate</name>
    </ligand>
</feature>
<keyword evidence="10 17" id="KW-1015">Disulfide bond</keyword>
<evidence type="ECO:0000313" key="20">
    <source>
        <dbReference type="EMBL" id="ACM17538.1"/>
    </source>
</evidence>
<keyword evidence="4 18" id="KW-0575">Peroxidase</keyword>
<evidence type="ECO:0000256" key="1">
    <source>
        <dbReference type="ARBA" id="ARBA00000189"/>
    </source>
</evidence>
<dbReference type="EC" id="1.11.1.7" evidence="3 18"/>
<sequence length="363" mass="38214">MGRSGDPAILLVAAVLVAGAAVCNAQLKVGFYSKSCPTAESTVASAVRQFADADSTILPALVRLQFHDCFVKGCDGSVLIKGGGSNKAAEVDNNKHQGLRGLDVVDSIKQQLEAECPGVVSCADIVVLASRDAIAFTGGPSFDVPTGRRDGKTSSLRDADVLPDVKDSIDVLRSKFAANGLDDKDLVLLSCNHTSSSSSSCCIIDHSGELNHGRRRRTLIAAAHTVGTTACFFLQDRLYNFPLPGGGRGADPTIPEGFLSELQSRCAPGDFNTRLPLDRGSEGEFDTSILRNIRNGFAVIASDAALYNATATVGVVDTYSSMLSTFFGPYFRQDFADAMVKMGSIGVLTGGAGEVRKVCSKFN</sequence>
<feature type="binding site" evidence="15">
    <location>
        <position position="73"/>
    </location>
    <ligand>
        <name>Ca(2+)</name>
        <dbReference type="ChEBI" id="CHEBI:29108"/>
        <label>1</label>
    </ligand>
</feature>
<name>B9V0H1_9ORYZ</name>
<accession>B9V0H1</accession>
<dbReference type="PRINTS" id="PR00458">
    <property type="entry name" value="PEROXIDASE"/>
</dbReference>
<evidence type="ECO:0000256" key="10">
    <source>
        <dbReference type="ARBA" id="ARBA00023157"/>
    </source>
</evidence>
<evidence type="ECO:0000256" key="14">
    <source>
        <dbReference type="PIRSR" id="PIRSR600823-2"/>
    </source>
</evidence>
<evidence type="ECO:0000256" key="11">
    <source>
        <dbReference type="ARBA" id="ARBA00023283"/>
    </source>
</evidence>
<feature type="binding site" description="axial binding residue" evidence="15">
    <location>
        <position position="224"/>
    </location>
    <ligand>
        <name>heme b</name>
        <dbReference type="ChEBI" id="CHEBI:60344"/>
    </ligand>
    <ligandPart>
        <name>Fe</name>
        <dbReference type="ChEBI" id="CHEBI:18248"/>
    </ligandPart>
</feature>
<evidence type="ECO:0000256" key="6">
    <source>
        <dbReference type="ARBA" id="ARBA00022723"/>
    </source>
</evidence>
<evidence type="ECO:0000256" key="18">
    <source>
        <dbReference type="RuleBase" id="RU362060"/>
    </source>
</evidence>
<keyword evidence="18" id="KW-0964">Secreted</keyword>
<dbReference type="InterPro" id="IPR002016">
    <property type="entry name" value="Haem_peroxidase"/>
</dbReference>
<feature type="binding site" evidence="15">
    <location>
        <position position="278"/>
    </location>
    <ligand>
        <name>Ca(2+)</name>
        <dbReference type="ChEBI" id="CHEBI:29108"/>
        <label>2</label>
    </ligand>
</feature>
<dbReference type="AlphaFoldDB" id="B9V0H1"/>
<dbReference type="PROSITE" id="PS50873">
    <property type="entry name" value="PEROXIDASE_4"/>
    <property type="match status" value="1"/>
</dbReference>
<feature type="binding site" evidence="15">
    <location>
        <position position="75"/>
    </location>
    <ligand>
        <name>Ca(2+)</name>
        <dbReference type="ChEBI" id="CHEBI:29108"/>
        <label>1</label>
    </ligand>
</feature>
<evidence type="ECO:0000256" key="2">
    <source>
        <dbReference type="ARBA" id="ARBA00002322"/>
    </source>
</evidence>
<evidence type="ECO:0000256" key="15">
    <source>
        <dbReference type="PIRSR" id="PIRSR600823-3"/>
    </source>
</evidence>
<feature type="chain" id="PRO_5005124611" description="Peroxidase" evidence="18">
    <location>
        <begin position="26"/>
        <end position="363"/>
    </location>
</feature>
<comment type="cofactor">
    <cofactor evidence="15 18">
        <name>Ca(2+)</name>
        <dbReference type="ChEBI" id="CHEBI:29108"/>
    </cofactor>
    <text evidence="15 18">Binds 2 calcium ions per subunit.</text>
</comment>
<feature type="binding site" evidence="15">
    <location>
        <position position="68"/>
    </location>
    <ligand>
        <name>Ca(2+)</name>
        <dbReference type="ChEBI" id="CHEBI:29108"/>
        <label>1</label>
    </ligand>
</feature>
<reference evidence="20" key="2">
    <citation type="submission" date="2008-09" db="EMBL/GenBank/DDBJ databases">
        <authorList>
            <person name="Ammiraju J.S.S."/>
            <person name="Lu F."/>
            <person name="Sanyal A."/>
            <person name="Song X."/>
            <person name="Jiang N."/>
            <person name="Pontaroli A.C."/>
            <person name="Rambo T."/>
            <person name="Currie J."/>
            <person name="Kollura K."/>
            <person name="Talag J."/>
            <person name="Fan C."/>
            <person name="Goicoechea J.L."/>
            <person name="Zuccolo A."/>
            <person name="Bennetzen J.L."/>
            <person name="Chen M."/>
            <person name="Jackson S."/>
            <person name="Wing R.A."/>
        </authorList>
    </citation>
    <scope>NUCLEOTIDE SEQUENCE</scope>
</reference>
<dbReference type="InterPro" id="IPR010255">
    <property type="entry name" value="Haem_peroxidase_sf"/>
</dbReference>
<keyword evidence="8 18" id="KW-0560">Oxidoreductase</keyword>
<evidence type="ECO:0000256" key="7">
    <source>
        <dbReference type="ARBA" id="ARBA00022837"/>
    </source>
</evidence>
<dbReference type="PANTHER" id="PTHR31235">
    <property type="entry name" value="PEROXIDASE 25-RELATED"/>
    <property type="match status" value="1"/>
</dbReference>
<keyword evidence="12 18" id="KW-0376">Hydrogen peroxide</keyword>
<feature type="disulfide bond" evidence="17">
    <location>
        <begin position="122"/>
        <end position="359"/>
    </location>
</feature>
<dbReference type="SUPFAM" id="SSF48113">
    <property type="entry name" value="Heme-dependent peroxidases"/>
    <property type="match status" value="2"/>
</dbReference>
<evidence type="ECO:0000256" key="16">
    <source>
        <dbReference type="PIRSR" id="PIRSR600823-4"/>
    </source>
</evidence>
<keyword evidence="18" id="KW-0732">Signal</keyword>
<evidence type="ECO:0000256" key="9">
    <source>
        <dbReference type="ARBA" id="ARBA00023004"/>
    </source>
</evidence>